<evidence type="ECO:0000256" key="1">
    <source>
        <dbReference type="SAM" id="MobiDB-lite"/>
    </source>
</evidence>
<dbReference type="EMBL" id="JBFMKM010000014">
    <property type="protein sequence ID" value="KAL1297888.1"/>
    <property type="molecule type" value="Genomic_DNA"/>
</dbReference>
<feature type="region of interest" description="Disordered" evidence="1">
    <location>
        <begin position="583"/>
        <end position="676"/>
    </location>
</feature>
<sequence length="676" mass="74807">MKNLNRMRGVERADDRRDECKFSWHIVHRQALIVLVEEYSLTWTETTSVFNVFFADDWQAKGFHRGLPKSTISTQYHERMKDPMSKPWQRATTTPMPPESKAELVDLIRRITSSRSPVLPQLASLSLSSPAGRSPPTPVRPKTTIASRPSVARQPSRSAKKSHNSPLQSIDRHIQSQIPIARAQTPKPDPPLFVRVGPRLIGQHVDQSYQYRTITEQEAHPPLPAILFRCYDATNQGLNGPQGFVAGRYITCNSPIAQAPHCSDPVLFSEIENHMNRNPVASPFVSTATELFWIIRLALKGVQAGKRNIHISLINAEKLGTAYYPPPYHKELTNKRVFTKGAWNYVGKCERLIWATIPPSAILRDMHIDELLHHVSASPVMSAAMQLDCIGTNRVGLPKLRKHLKQAPVSLDHRVTEGLASLLLLFGATALTPALMITKLVSDVVQGWDITLDADSPSRWAHLAGFFAYVITNDAGVRLRVDDACLRALGDAFLAGLRWSLMGPVVGGAGGGVDGDAVLLAEKRMQRKAVSIGLGSEWSSSGTAIDSARARRDALALSAATGHRCVMSAVVVDSPLSHGSRRVQTAAAAAAAAAGSDEEDDEERRTDNPQWDDEDEYYEVLDTEGHEELAGHGQHNDDAENTDDDDEHQRYEADRRHEDQSQDDSETEGDEIFWID</sequence>
<evidence type="ECO:0000313" key="4">
    <source>
        <dbReference type="Proteomes" id="UP001562354"/>
    </source>
</evidence>
<keyword evidence="4" id="KW-1185">Reference proteome</keyword>
<gene>
    <name evidence="3" type="ORF">AAFC00_006408</name>
</gene>
<proteinExistence type="predicted"/>
<organism evidence="3 4">
    <name type="scientific">Neodothiora populina</name>
    <dbReference type="NCBI Taxonomy" id="2781224"/>
    <lineage>
        <taxon>Eukaryota</taxon>
        <taxon>Fungi</taxon>
        <taxon>Dikarya</taxon>
        <taxon>Ascomycota</taxon>
        <taxon>Pezizomycotina</taxon>
        <taxon>Dothideomycetes</taxon>
        <taxon>Dothideomycetidae</taxon>
        <taxon>Dothideales</taxon>
        <taxon>Dothioraceae</taxon>
        <taxon>Neodothiora</taxon>
    </lineage>
</organism>
<name>A0ABR3P5F1_9PEZI</name>
<feature type="region of interest" description="Disordered" evidence="1">
    <location>
        <begin position="78"/>
        <end position="100"/>
    </location>
</feature>
<reference evidence="3 4" key="1">
    <citation type="submission" date="2024-07" db="EMBL/GenBank/DDBJ databases">
        <title>Draft sequence of the Neodothiora populina.</title>
        <authorList>
            <person name="Drown D.D."/>
            <person name="Schuette U.S."/>
            <person name="Buechlein A.B."/>
            <person name="Rusch D.R."/>
            <person name="Winton L.W."/>
            <person name="Adams G.A."/>
        </authorList>
    </citation>
    <scope>NUCLEOTIDE SEQUENCE [LARGE SCALE GENOMIC DNA]</scope>
    <source>
        <strain evidence="3 4">CPC 39397</strain>
    </source>
</reference>
<accession>A0ABR3P5F1</accession>
<dbReference type="GeneID" id="95980107"/>
<feature type="compositionally biased region" description="Basic and acidic residues" evidence="1">
    <location>
        <begin position="623"/>
        <end position="638"/>
    </location>
</feature>
<dbReference type="Proteomes" id="UP001562354">
    <property type="component" value="Unassembled WGS sequence"/>
</dbReference>
<evidence type="ECO:0000313" key="3">
    <source>
        <dbReference type="EMBL" id="KAL1297888.1"/>
    </source>
</evidence>
<comment type="caution">
    <text evidence="3">The sequence shown here is derived from an EMBL/GenBank/DDBJ whole genome shotgun (WGS) entry which is preliminary data.</text>
</comment>
<evidence type="ECO:0000259" key="2">
    <source>
        <dbReference type="Pfam" id="PF24494"/>
    </source>
</evidence>
<feature type="compositionally biased region" description="Basic and acidic residues" evidence="1">
    <location>
        <begin position="647"/>
        <end position="660"/>
    </location>
</feature>
<protein>
    <recommendedName>
        <fullName evidence="2">DUF7587 domain-containing protein</fullName>
    </recommendedName>
</protein>
<dbReference type="InterPro" id="IPR056009">
    <property type="entry name" value="DUF7587"/>
</dbReference>
<feature type="compositionally biased region" description="Acidic residues" evidence="1">
    <location>
        <begin position="610"/>
        <end position="622"/>
    </location>
</feature>
<feature type="domain" description="DUF7587" evidence="2">
    <location>
        <begin position="223"/>
        <end position="371"/>
    </location>
</feature>
<feature type="compositionally biased region" description="Low complexity" evidence="1">
    <location>
        <begin position="123"/>
        <end position="132"/>
    </location>
</feature>
<dbReference type="RefSeq" id="XP_069197570.1">
    <property type="nucleotide sequence ID" value="XM_069346358.1"/>
</dbReference>
<dbReference type="Pfam" id="PF24494">
    <property type="entry name" value="DUF7587"/>
    <property type="match status" value="1"/>
</dbReference>
<feature type="region of interest" description="Disordered" evidence="1">
    <location>
        <begin position="123"/>
        <end position="170"/>
    </location>
</feature>
<feature type="compositionally biased region" description="Acidic residues" evidence="1">
    <location>
        <begin position="661"/>
        <end position="676"/>
    </location>
</feature>